<dbReference type="GO" id="GO:0003918">
    <property type="term" value="F:DNA topoisomerase type II (double strand cut, ATP-hydrolyzing) activity"/>
    <property type="evidence" value="ECO:0007669"/>
    <property type="project" value="UniProtKB-UniRule"/>
</dbReference>
<dbReference type="GO" id="GO:0042138">
    <property type="term" value="P:meiotic DNA double-strand break formation"/>
    <property type="evidence" value="ECO:0007669"/>
    <property type="project" value="TreeGrafter"/>
</dbReference>
<gene>
    <name evidence="14" type="primary">SPOSA6832_01179</name>
</gene>
<dbReference type="EC" id="5.6.2.2" evidence="4"/>
<dbReference type="Proteomes" id="UP000243876">
    <property type="component" value="Unassembled WGS sequence"/>
</dbReference>
<dbReference type="Gene3D" id="1.10.10.10">
    <property type="entry name" value="Winged helix-like DNA-binding domain superfamily/Winged helix DNA-binding domain"/>
    <property type="match status" value="1"/>
</dbReference>
<feature type="domain" description="Spo11/DNA topoisomerase VI subunit A N-terminal" evidence="12">
    <location>
        <begin position="488"/>
        <end position="548"/>
    </location>
</feature>
<dbReference type="PRINTS" id="PR01550">
    <property type="entry name" value="TOP6AFAMILY"/>
</dbReference>
<dbReference type="PANTHER" id="PTHR10848">
    <property type="entry name" value="MEIOTIC RECOMBINATION PROTEIN SPO11"/>
    <property type="match status" value="1"/>
</dbReference>
<dbReference type="Pfam" id="PF21180">
    <property type="entry name" value="TOP6A-Spo11_Toprim"/>
    <property type="match status" value="2"/>
</dbReference>
<dbReference type="InterPro" id="IPR002815">
    <property type="entry name" value="Spo11/TopoVI_A"/>
</dbReference>
<dbReference type="SUPFAM" id="SSF56726">
    <property type="entry name" value="DNA topoisomerase IV, alpha subunit"/>
    <property type="match status" value="1"/>
</dbReference>
<feature type="region of interest" description="Disordered" evidence="11">
    <location>
        <begin position="225"/>
        <end position="261"/>
    </location>
</feature>
<feature type="domain" description="Topoisomerase 6 subunit A/Spo11 TOPRIM" evidence="13">
    <location>
        <begin position="669"/>
        <end position="776"/>
    </location>
</feature>
<protein>
    <recommendedName>
        <fullName evidence="4">DNA topoisomerase (ATP-hydrolyzing)</fullName>
        <ecNumber evidence="4">5.6.2.2</ecNumber>
    </recommendedName>
</protein>
<evidence type="ECO:0000313" key="15">
    <source>
        <dbReference type="Proteomes" id="UP000243876"/>
    </source>
</evidence>
<feature type="region of interest" description="Disordered" evidence="11">
    <location>
        <begin position="281"/>
        <end position="324"/>
    </location>
</feature>
<proteinExistence type="inferred from homology"/>
<evidence type="ECO:0000256" key="2">
    <source>
        <dbReference type="ARBA" id="ARBA00001946"/>
    </source>
</evidence>
<dbReference type="PROSITE" id="PS52041">
    <property type="entry name" value="TOPO_IIB"/>
    <property type="match status" value="1"/>
</dbReference>
<dbReference type="GO" id="GO:0000706">
    <property type="term" value="P:meiotic DNA double-strand break processing"/>
    <property type="evidence" value="ECO:0007669"/>
    <property type="project" value="TreeGrafter"/>
</dbReference>
<evidence type="ECO:0000256" key="10">
    <source>
        <dbReference type="PROSITE-ProRule" id="PRU01385"/>
    </source>
</evidence>
<dbReference type="CDD" id="cd00223">
    <property type="entry name" value="TOPRIM_TopoIIB_SPO"/>
    <property type="match status" value="1"/>
</dbReference>
<keyword evidence="15" id="KW-1185">Reference proteome</keyword>
<evidence type="ECO:0000256" key="8">
    <source>
        <dbReference type="ARBA" id="ARBA00023125"/>
    </source>
</evidence>
<feature type="compositionally biased region" description="Low complexity" evidence="11">
    <location>
        <begin position="37"/>
        <end position="69"/>
    </location>
</feature>
<evidence type="ECO:0000256" key="5">
    <source>
        <dbReference type="ARBA" id="ARBA00022723"/>
    </source>
</evidence>
<comment type="similarity">
    <text evidence="3 10">Belongs to the TOP6A family.</text>
</comment>
<evidence type="ECO:0000256" key="1">
    <source>
        <dbReference type="ARBA" id="ARBA00000185"/>
    </source>
</evidence>
<dbReference type="EMBL" id="CENE01000003">
    <property type="protein sequence ID" value="CEQ39630.1"/>
    <property type="molecule type" value="Genomic_DNA"/>
</dbReference>
<evidence type="ECO:0000259" key="13">
    <source>
        <dbReference type="Pfam" id="PF21180"/>
    </source>
</evidence>
<keyword evidence="7 10" id="KW-0799">Topoisomerase</keyword>
<dbReference type="InterPro" id="IPR036078">
    <property type="entry name" value="Spo11/TopoVI_A_sf"/>
</dbReference>
<dbReference type="GO" id="GO:0005524">
    <property type="term" value="F:ATP binding"/>
    <property type="evidence" value="ECO:0007669"/>
    <property type="project" value="InterPro"/>
</dbReference>
<dbReference type="InterPro" id="IPR034136">
    <property type="entry name" value="TOPRIM_Topo6A/Spo11"/>
</dbReference>
<sequence length="831" mass="89490">MDPSASELLGWDDAASTAAASCSLGPAIFEGTYSCRSWPSSPAAAESSAALGSQESALEAGWGAGEALSFDSEQEEEDEREAMVMSKEDEDSLPAGDGQSEASDGISLLSWDAISDCDASPPPLPQLQFAETTPSGSPPLSLDSQTSRDQELHPSVNEGVRVTNEHSKAPTSQPSPRPSNEPVNDDESAAQSPSLKRKLSFVLYPSFGTSAQQNDQLASLSPATCPRLVNADPNIDPELLSISLPSPSALPTPSGRSRTPSQAEMDAFFGFVFHPDAAQRQSGPQLSLVQETSSFAEDQGSSTDEKDQRCGGKGNLQERPGGSRATVQLDLDPADERSTPEVAPARVRQVVTNGKPLYYQLQPVPSESPQTGLPLTVEEKRAEFSGGRSRLSIITALERLALSVLAQIVDNIVPPAKSAPESQHDFEKENDEPAAETEDPKNRSQGTPKAKKPPGWKPIKVESSKKQQTITFPRKLGQEGNIRLGARELACLLKVAATVLDGLKSRTVSTKRDIYYRDVALFVKQQTVDSIVEDLAATLQVRRSDLNIVAASKGLFSGALKIFMADETELVGSIQGTLIPPDQAIERIESEDLNWVLVVEKEAVFRTLISAGLTSNEELGDGVVLTGKGYPDLATRELVKRLADDLPSCIFLLVRVDLPTHHPLLLHRSIPLFFLVDSDPHGLEILSTYVLGSSSLSHDAANLAIGPGRANWVGIKPSEWDSMGVKREELLLLSAADRKKAGAMVKREWWPAEWRKELEYMLHLSRKAEIEALSSSPSLRPSHQTFSLDAAARDSDGDAISATTSNTSRLFNLVVEKIGAALVATEIQGDE</sequence>
<dbReference type="Pfam" id="PF04406">
    <property type="entry name" value="TP6A_N"/>
    <property type="match status" value="1"/>
</dbReference>
<evidence type="ECO:0000256" key="3">
    <source>
        <dbReference type="ARBA" id="ARBA00006559"/>
    </source>
</evidence>
<feature type="domain" description="Topoisomerase 6 subunit A/Spo11 TOPRIM" evidence="13">
    <location>
        <begin position="595"/>
        <end position="657"/>
    </location>
</feature>
<comment type="cofactor">
    <cofactor evidence="2">
        <name>Mg(2+)</name>
        <dbReference type="ChEBI" id="CHEBI:18420"/>
    </cofactor>
</comment>
<dbReference type="PANTHER" id="PTHR10848:SF0">
    <property type="entry name" value="MEIOTIC RECOMBINATION PROTEIN SPO11"/>
    <property type="match status" value="1"/>
</dbReference>
<feature type="compositionally biased region" description="Low complexity" evidence="11">
    <location>
        <begin position="237"/>
        <end position="254"/>
    </location>
</feature>
<organism evidence="14 15">
    <name type="scientific">Sporidiobolus salmonicolor</name>
    <name type="common">Yeast-like fungus</name>
    <name type="synonym">Sporobolomyces salmonicolor</name>
    <dbReference type="NCBI Taxonomy" id="5005"/>
    <lineage>
        <taxon>Eukaryota</taxon>
        <taxon>Fungi</taxon>
        <taxon>Dikarya</taxon>
        <taxon>Basidiomycota</taxon>
        <taxon>Pucciniomycotina</taxon>
        <taxon>Microbotryomycetes</taxon>
        <taxon>Sporidiobolales</taxon>
        <taxon>Sporidiobolaceae</taxon>
        <taxon>Sporobolomyces</taxon>
    </lineage>
</organism>
<dbReference type="GO" id="GO:0000228">
    <property type="term" value="C:nuclear chromosome"/>
    <property type="evidence" value="ECO:0007669"/>
    <property type="project" value="TreeGrafter"/>
</dbReference>
<dbReference type="GO" id="GO:0003677">
    <property type="term" value="F:DNA binding"/>
    <property type="evidence" value="ECO:0007669"/>
    <property type="project" value="UniProtKB-UniRule"/>
</dbReference>
<evidence type="ECO:0000313" key="14">
    <source>
        <dbReference type="EMBL" id="CEQ39630.1"/>
    </source>
</evidence>
<feature type="region of interest" description="Disordered" evidence="11">
    <location>
        <begin position="415"/>
        <end position="472"/>
    </location>
</feature>
<evidence type="ECO:0000256" key="7">
    <source>
        <dbReference type="ARBA" id="ARBA00023029"/>
    </source>
</evidence>
<keyword evidence="8 10" id="KW-0238">DNA-binding</keyword>
<dbReference type="Gene3D" id="3.40.1360.10">
    <property type="match status" value="1"/>
</dbReference>
<dbReference type="InterPro" id="IPR036388">
    <property type="entry name" value="WH-like_DNA-bd_sf"/>
</dbReference>
<keyword evidence="6" id="KW-0460">Magnesium</keyword>
<evidence type="ECO:0000256" key="4">
    <source>
        <dbReference type="ARBA" id="ARBA00012895"/>
    </source>
</evidence>
<evidence type="ECO:0000256" key="9">
    <source>
        <dbReference type="ARBA" id="ARBA00023235"/>
    </source>
</evidence>
<name>A0A0D6EJ32_SPOSA</name>
<evidence type="ECO:0000256" key="11">
    <source>
        <dbReference type="SAM" id="MobiDB-lite"/>
    </source>
</evidence>
<dbReference type="InterPro" id="IPR013049">
    <property type="entry name" value="Spo11/TopoVI_A_N"/>
</dbReference>
<feature type="active site" description="O-(5'-phospho-DNA)-tyrosine intermediate" evidence="10">
    <location>
        <position position="516"/>
    </location>
</feature>
<reference evidence="15" key="1">
    <citation type="submission" date="2015-02" db="EMBL/GenBank/DDBJ databases">
        <authorList>
            <person name="Gon?alves P."/>
        </authorList>
    </citation>
    <scope>NUCLEOTIDE SEQUENCE [LARGE SCALE GENOMIC DNA]</scope>
</reference>
<dbReference type="OrthoDB" id="5377392at2759"/>
<dbReference type="GO" id="GO:0046872">
    <property type="term" value="F:metal ion binding"/>
    <property type="evidence" value="ECO:0007669"/>
    <property type="project" value="UniProtKB-KW"/>
</dbReference>
<keyword evidence="5" id="KW-0479">Metal-binding</keyword>
<feature type="compositionally biased region" description="Polar residues" evidence="11">
    <location>
        <begin position="281"/>
        <end position="302"/>
    </location>
</feature>
<comment type="catalytic activity">
    <reaction evidence="1 10">
        <text>ATP-dependent breakage, passage and rejoining of double-stranded DNA.</text>
        <dbReference type="EC" id="5.6.2.2"/>
    </reaction>
</comment>
<keyword evidence="9 10" id="KW-0413">Isomerase</keyword>
<evidence type="ECO:0000259" key="12">
    <source>
        <dbReference type="Pfam" id="PF04406"/>
    </source>
</evidence>
<dbReference type="AlphaFoldDB" id="A0A0D6EJ32"/>
<accession>A0A0D6EJ32</accession>
<feature type="region of interest" description="Disordered" evidence="11">
    <location>
        <begin position="37"/>
        <end position="195"/>
    </location>
</feature>
<evidence type="ECO:0000256" key="6">
    <source>
        <dbReference type="ARBA" id="ARBA00022842"/>
    </source>
</evidence>
<feature type="compositionally biased region" description="Acidic residues" evidence="11">
    <location>
        <begin position="428"/>
        <end position="437"/>
    </location>
</feature>
<dbReference type="GO" id="GO:0007131">
    <property type="term" value="P:reciprocal meiotic recombination"/>
    <property type="evidence" value="ECO:0007669"/>
    <property type="project" value="TreeGrafter"/>
</dbReference>